<dbReference type="Proteomes" id="UP000694569">
    <property type="component" value="Unplaced"/>
</dbReference>
<name>A0A8C5PXE4_9ANUR</name>
<reference evidence="2" key="2">
    <citation type="submission" date="2025-09" db="UniProtKB">
        <authorList>
            <consortium name="Ensembl"/>
        </authorList>
    </citation>
    <scope>IDENTIFICATION</scope>
</reference>
<protein>
    <submittedName>
        <fullName evidence="2">Uncharacterized protein</fullName>
    </submittedName>
</protein>
<dbReference type="Ensembl" id="ENSLLET00000030552.1">
    <property type="protein sequence ID" value="ENSLLEP00000029414.1"/>
    <property type="gene ID" value="ENSLLEG00000018645.1"/>
</dbReference>
<accession>A0A8C5PXE4</accession>
<feature type="chain" id="PRO_5034444664" evidence="1">
    <location>
        <begin position="21"/>
        <end position="142"/>
    </location>
</feature>
<reference evidence="2" key="1">
    <citation type="submission" date="2025-08" db="UniProtKB">
        <authorList>
            <consortium name="Ensembl"/>
        </authorList>
    </citation>
    <scope>IDENTIFICATION</scope>
</reference>
<keyword evidence="1" id="KW-0732">Signal</keyword>
<evidence type="ECO:0000313" key="3">
    <source>
        <dbReference type="Proteomes" id="UP000694569"/>
    </source>
</evidence>
<proteinExistence type="predicted"/>
<organism evidence="2 3">
    <name type="scientific">Leptobrachium leishanense</name>
    <name type="common">Leishan spiny toad</name>
    <dbReference type="NCBI Taxonomy" id="445787"/>
    <lineage>
        <taxon>Eukaryota</taxon>
        <taxon>Metazoa</taxon>
        <taxon>Chordata</taxon>
        <taxon>Craniata</taxon>
        <taxon>Vertebrata</taxon>
        <taxon>Euteleostomi</taxon>
        <taxon>Amphibia</taxon>
        <taxon>Batrachia</taxon>
        <taxon>Anura</taxon>
        <taxon>Pelobatoidea</taxon>
        <taxon>Megophryidae</taxon>
        <taxon>Leptobrachium</taxon>
    </lineage>
</organism>
<sequence>RLPFAFLSLHTAFSTCFLRGECCVSVCSHCQSATSYGGGGSDFYKISGNCNLCVLTATHQGVSRIYTRVLEIFIPELNQSSVYINLYITHHVRKTKKDRQTLPDTDKRASSLCVGRLCLWSSWTWCILCRGTLILSNWCWPS</sequence>
<evidence type="ECO:0000313" key="2">
    <source>
        <dbReference type="Ensembl" id="ENSLLEP00000029414.1"/>
    </source>
</evidence>
<feature type="signal peptide" evidence="1">
    <location>
        <begin position="1"/>
        <end position="20"/>
    </location>
</feature>
<evidence type="ECO:0000256" key="1">
    <source>
        <dbReference type="SAM" id="SignalP"/>
    </source>
</evidence>
<keyword evidence="3" id="KW-1185">Reference proteome</keyword>
<dbReference type="AlphaFoldDB" id="A0A8C5PXE4"/>